<accession>A0ABU3PIQ3</accession>
<dbReference type="InterPro" id="IPR029058">
    <property type="entry name" value="AB_hydrolase_fold"/>
</dbReference>
<reference evidence="2" key="1">
    <citation type="submission" date="2023-09" db="EMBL/GenBank/DDBJ databases">
        <title>Paucibacter sp. APW11 Genome sequencing and assembly.</title>
        <authorList>
            <person name="Kim I."/>
        </authorList>
    </citation>
    <scope>NUCLEOTIDE SEQUENCE</scope>
    <source>
        <strain evidence="2">APW11</strain>
    </source>
</reference>
<sequence>MEELTITCADGRPLAGRFFKGSATPSRGLLLISPATGVPQRFYTAFARHFAQRGWDVLSWDVRGIAASRQGPAAADAARLRDWGQLDLEAALQHAHQRLGYDWAQICLLGHSSGGNLSGLAPSLARLPRMALIASGTCHWRLYPKAQWPRLLLAWGLAMPLLLRLLGHVPGWAGIGQDLPPGVAREWRRWSLMPGYLFSEPGLDTAGYAAFRGELLALSVSDDRGFAPPATVRDLLHRFSAARIQHRELQPRAHGLRRIGHFGFFRQPQLWPELEVWLAAG</sequence>
<dbReference type="PIRSF" id="PIRSF037442">
    <property type="entry name" value="UCP037442_abhydr"/>
    <property type="match status" value="1"/>
</dbReference>
<dbReference type="GO" id="GO:0016787">
    <property type="term" value="F:hydrolase activity"/>
    <property type="evidence" value="ECO:0007669"/>
    <property type="project" value="UniProtKB-KW"/>
</dbReference>
<dbReference type="Gene3D" id="3.40.50.1820">
    <property type="entry name" value="alpha/beta hydrolase"/>
    <property type="match status" value="1"/>
</dbReference>
<dbReference type="Proteomes" id="UP001246372">
    <property type="component" value="Unassembled WGS sequence"/>
</dbReference>
<evidence type="ECO:0000313" key="2">
    <source>
        <dbReference type="EMBL" id="MDT9001993.1"/>
    </source>
</evidence>
<dbReference type="EMBL" id="JAVXZY010000012">
    <property type="protein sequence ID" value="MDT9001993.1"/>
    <property type="molecule type" value="Genomic_DNA"/>
</dbReference>
<evidence type="ECO:0000259" key="1">
    <source>
        <dbReference type="Pfam" id="PF12146"/>
    </source>
</evidence>
<proteinExistence type="predicted"/>
<gene>
    <name evidence="2" type="ORF">RQP53_22135</name>
</gene>
<dbReference type="Pfam" id="PF12146">
    <property type="entry name" value="Hydrolase_4"/>
    <property type="match status" value="1"/>
</dbReference>
<dbReference type="SUPFAM" id="SSF53474">
    <property type="entry name" value="alpha/beta-Hydrolases"/>
    <property type="match status" value="1"/>
</dbReference>
<feature type="domain" description="Serine aminopeptidase S33" evidence="1">
    <location>
        <begin position="27"/>
        <end position="156"/>
    </location>
</feature>
<name>A0ABU3PIQ3_9BURK</name>
<evidence type="ECO:0000313" key="3">
    <source>
        <dbReference type="Proteomes" id="UP001246372"/>
    </source>
</evidence>
<dbReference type="InterPro" id="IPR017208">
    <property type="entry name" value="UCP037442_abhydr"/>
</dbReference>
<protein>
    <submittedName>
        <fullName evidence="2">Alpha/beta fold hydrolase</fullName>
    </submittedName>
</protein>
<keyword evidence="2" id="KW-0378">Hydrolase</keyword>
<dbReference type="RefSeq" id="WP_315652879.1">
    <property type="nucleotide sequence ID" value="NZ_JAVXZY010000012.1"/>
</dbReference>
<organism evidence="2 3">
    <name type="scientific">Roseateles aquae</name>
    <dbReference type="NCBI Taxonomy" id="3077235"/>
    <lineage>
        <taxon>Bacteria</taxon>
        <taxon>Pseudomonadati</taxon>
        <taxon>Pseudomonadota</taxon>
        <taxon>Betaproteobacteria</taxon>
        <taxon>Burkholderiales</taxon>
        <taxon>Sphaerotilaceae</taxon>
        <taxon>Roseateles</taxon>
    </lineage>
</organism>
<keyword evidence="3" id="KW-1185">Reference proteome</keyword>
<dbReference type="InterPro" id="IPR022742">
    <property type="entry name" value="Hydrolase_4"/>
</dbReference>
<comment type="caution">
    <text evidence="2">The sequence shown here is derived from an EMBL/GenBank/DDBJ whole genome shotgun (WGS) entry which is preliminary data.</text>
</comment>